<dbReference type="SUPFAM" id="SSF48452">
    <property type="entry name" value="TPR-like"/>
    <property type="match status" value="1"/>
</dbReference>
<dbReference type="AlphaFoldDB" id="A0A813CC13"/>
<name>A0A813CC13_9DINO</name>
<gene>
    <name evidence="2" type="ORF">SNEC2469_LOCUS34491</name>
</gene>
<feature type="coiled-coil region" evidence="1">
    <location>
        <begin position="54"/>
        <end position="81"/>
    </location>
</feature>
<dbReference type="InterPro" id="IPR011990">
    <property type="entry name" value="TPR-like_helical_dom_sf"/>
</dbReference>
<comment type="caution">
    <text evidence="2">The sequence shown here is derived from an EMBL/GenBank/DDBJ whole genome shotgun (WGS) entry which is preliminary data.</text>
</comment>
<sequence length="278" mass="30493">MPGFHRRGVVREEFHLVVPVASDAAEIFARCGDQRNQAAALHSAASAALAADRATEARRLAAQAQDVLRSLSDRAREVSARGIVVQAEVALGNSEKALEIASEGLVAMQQQGDHLSLAEAHRHIAAAQLASSLHEEARQSAMAARNCSERLRGTRKWECKADALEMLAEICRQTKDFQAMTQAAEELAQCCREAAWPRREALALRTVTRGQLALRKPRSALEAAGRAMTLFRETGNSSAADEMRLLFARATELRNSMRDAARNARQAWLLFRERGALD</sequence>
<keyword evidence="3" id="KW-1185">Reference proteome</keyword>
<evidence type="ECO:0000256" key="1">
    <source>
        <dbReference type="SAM" id="Coils"/>
    </source>
</evidence>
<dbReference type="Proteomes" id="UP000601435">
    <property type="component" value="Unassembled WGS sequence"/>
</dbReference>
<keyword evidence="1" id="KW-0175">Coiled coil</keyword>
<accession>A0A813CC13</accession>
<proteinExistence type="predicted"/>
<dbReference type="Gene3D" id="1.25.40.10">
    <property type="entry name" value="Tetratricopeptide repeat domain"/>
    <property type="match status" value="1"/>
</dbReference>
<evidence type="ECO:0000313" key="2">
    <source>
        <dbReference type="EMBL" id="CAE7942003.1"/>
    </source>
</evidence>
<dbReference type="EMBL" id="CAJNJA010095474">
    <property type="protein sequence ID" value="CAE7942003.1"/>
    <property type="molecule type" value="Genomic_DNA"/>
</dbReference>
<protein>
    <submittedName>
        <fullName evidence="2">Uncharacterized protein</fullName>
    </submittedName>
</protein>
<organism evidence="2 3">
    <name type="scientific">Symbiodinium necroappetens</name>
    <dbReference type="NCBI Taxonomy" id="1628268"/>
    <lineage>
        <taxon>Eukaryota</taxon>
        <taxon>Sar</taxon>
        <taxon>Alveolata</taxon>
        <taxon>Dinophyceae</taxon>
        <taxon>Suessiales</taxon>
        <taxon>Symbiodiniaceae</taxon>
        <taxon>Symbiodinium</taxon>
    </lineage>
</organism>
<evidence type="ECO:0000313" key="3">
    <source>
        <dbReference type="Proteomes" id="UP000601435"/>
    </source>
</evidence>
<dbReference type="OrthoDB" id="447996at2759"/>
<reference evidence="2" key="1">
    <citation type="submission" date="2021-02" db="EMBL/GenBank/DDBJ databases">
        <authorList>
            <person name="Dougan E. K."/>
            <person name="Rhodes N."/>
            <person name="Thang M."/>
            <person name="Chan C."/>
        </authorList>
    </citation>
    <scope>NUCLEOTIDE SEQUENCE</scope>
</reference>